<dbReference type="InterPro" id="IPR036193">
    <property type="entry name" value="ADK_active_lid_dom_sf"/>
</dbReference>
<dbReference type="GO" id="GO:0005524">
    <property type="term" value="F:ATP binding"/>
    <property type="evidence" value="ECO:0007669"/>
    <property type="project" value="InterPro"/>
</dbReference>
<dbReference type="KEGG" id="lgi:LOTGIDRAFT_188991"/>
<dbReference type="Gene3D" id="3.40.50.300">
    <property type="entry name" value="P-loop containing nucleotide triphosphate hydrolases"/>
    <property type="match status" value="2"/>
</dbReference>
<dbReference type="OMA" id="RLEACLM"/>
<evidence type="ECO:0000313" key="6">
    <source>
        <dbReference type="EMBL" id="ESO95118.1"/>
    </source>
</evidence>
<dbReference type="CDD" id="cd01428">
    <property type="entry name" value="ADK"/>
    <property type="match status" value="2"/>
</dbReference>
<dbReference type="RefSeq" id="XP_009054307.1">
    <property type="nucleotide sequence ID" value="XM_009056059.1"/>
</dbReference>
<dbReference type="CDD" id="cd22979">
    <property type="entry name" value="DD_AK8"/>
    <property type="match status" value="1"/>
</dbReference>
<keyword evidence="7" id="KW-1185">Reference proteome</keyword>
<sequence>MDQTKRPLQIPPEFASYAEKHEIFDTYKRLLEQLIVNRPDEPIKYMLDILKRDKEVLPHIIVLGPPAVGKKTIARMICAKTRAAHLTVDNLIDEAEVDLREEAKNHINTDKPIPTALWIQILKQRFKLFDCVKKGWVMEGFPLTRELALAMQENGYFPQHCVLLEALDEVLIDRASGKRIDPKTGDVYHTSFNMPAEPDIQSRLVTSKEYSEKGMVKKLAEYHRHIDGIVRCYQKVIKRFNADQPSADVLSEVVSFIESQRRSNTPHTPRVILLGPTGSGRAVQASLLASKYNLVDVSCGQLIKQAISEETKAGLAAKTYVLKDVVVPDSIVLNILKERLSQVDCVVRGWVLHGYPITREQAEQLDKVGYAPNRVFFLDVPTDSIIERLTQRYTDPVTGERYHLQYNPPRTYDVKHRLVRHPRDMDTGVRKRIAQFNAYKDELSDFYESSQHVNADQDPHTIFESLESMIAEPLPKRL</sequence>
<accession>V3ZUF6</accession>
<evidence type="ECO:0000256" key="3">
    <source>
        <dbReference type="ARBA" id="ARBA00022741"/>
    </source>
</evidence>
<dbReference type="HAMAP" id="MF_00235">
    <property type="entry name" value="Adenylate_kinase_Adk"/>
    <property type="match status" value="1"/>
</dbReference>
<evidence type="ECO:0000256" key="5">
    <source>
        <dbReference type="RuleBase" id="RU003330"/>
    </source>
</evidence>
<dbReference type="GeneID" id="20244822"/>
<name>V3ZUF6_LOTGI</name>
<dbReference type="SUPFAM" id="SSF52540">
    <property type="entry name" value="P-loop containing nucleoside triphosphate hydrolases"/>
    <property type="match status" value="2"/>
</dbReference>
<evidence type="ECO:0000256" key="1">
    <source>
        <dbReference type="ARBA" id="ARBA00007220"/>
    </source>
</evidence>
<comment type="similarity">
    <text evidence="1 5">Belongs to the adenylate kinase family.</text>
</comment>
<evidence type="ECO:0000313" key="7">
    <source>
        <dbReference type="Proteomes" id="UP000030746"/>
    </source>
</evidence>
<dbReference type="Pfam" id="PF00406">
    <property type="entry name" value="ADK"/>
    <property type="match status" value="2"/>
</dbReference>
<dbReference type="CTD" id="20244822"/>
<dbReference type="PANTHER" id="PTHR23359">
    <property type="entry name" value="NUCLEOTIDE KINASE"/>
    <property type="match status" value="1"/>
</dbReference>
<gene>
    <name evidence="6" type="ORF">LOTGIDRAFT_188991</name>
</gene>
<dbReference type="AlphaFoldDB" id="V3ZUF6"/>
<dbReference type="SUPFAM" id="SSF47391">
    <property type="entry name" value="Dimerization-anchoring domain of cAMP-dependent PK regulatory subunit"/>
    <property type="match status" value="1"/>
</dbReference>
<proteinExistence type="inferred from homology"/>
<protein>
    <recommendedName>
        <fullName evidence="8">Adenylate kinase 8</fullName>
    </recommendedName>
</protein>
<evidence type="ECO:0000256" key="2">
    <source>
        <dbReference type="ARBA" id="ARBA00022679"/>
    </source>
</evidence>
<dbReference type="InterPro" id="IPR027417">
    <property type="entry name" value="P-loop_NTPase"/>
</dbReference>
<dbReference type="OrthoDB" id="522106at2759"/>
<reference evidence="6 7" key="1">
    <citation type="journal article" date="2013" name="Nature">
        <title>Insights into bilaterian evolution from three spiralian genomes.</title>
        <authorList>
            <person name="Simakov O."/>
            <person name="Marletaz F."/>
            <person name="Cho S.J."/>
            <person name="Edsinger-Gonzales E."/>
            <person name="Havlak P."/>
            <person name="Hellsten U."/>
            <person name="Kuo D.H."/>
            <person name="Larsson T."/>
            <person name="Lv J."/>
            <person name="Arendt D."/>
            <person name="Savage R."/>
            <person name="Osoegawa K."/>
            <person name="de Jong P."/>
            <person name="Grimwood J."/>
            <person name="Chapman J.A."/>
            <person name="Shapiro H."/>
            <person name="Aerts A."/>
            <person name="Otillar R.P."/>
            <person name="Terry A.Y."/>
            <person name="Boore J.L."/>
            <person name="Grigoriev I.V."/>
            <person name="Lindberg D.R."/>
            <person name="Seaver E.C."/>
            <person name="Weisblat D.A."/>
            <person name="Putnam N.H."/>
            <person name="Rokhsar D.S."/>
        </authorList>
    </citation>
    <scope>NUCLEOTIDE SEQUENCE [LARGE SCALE GENOMIC DNA]</scope>
</reference>
<keyword evidence="4 5" id="KW-0418">Kinase</keyword>
<evidence type="ECO:0000256" key="4">
    <source>
        <dbReference type="ARBA" id="ARBA00022777"/>
    </source>
</evidence>
<organism evidence="6 7">
    <name type="scientific">Lottia gigantea</name>
    <name type="common">Giant owl limpet</name>
    <dbReference type="NCBI Taxonomy" id="225164"/>
    <lineage>
        <taxon>Eukaryota</taxon>
        <taxon>Metazoa</taxon>
        <taxon>Spiralia</taxon>
        <taxon>Lophotrochozoa</taxon>
        <taxon>Mollusca</taxon>
        <taxon>Gastropoda</taxon>
        <taxon>Patellogastropoda</taxon>
        <taxon>Lottioidea</taxon>
        <taxon>Lottiidae</taxon>
        <taxon>Lottia</taxon>
    </lineage>
</organism>
<keyword evidence="2 5" id="KW-0808">Transferase</keyword>
<dbReference type="GO" id="GO:0004017">
    <property type="term" value="F:AMP kinase activity"/>
    <property type="evidence" value="ECO:0007669"/>
    <property type="project" value="InterPro"/>
</dbReference>
<dbReference type="EMBL" id="KB201701">
    <property type="protein sequence ID" value="ESO95118.1"/>
    <property type="molecule type" value="Genomic_DNA"/>
</dbReference>
<dbReference type="STRING" id="225164.V3ZUF6"/>
<dbReference type="Proteomes" id="UP000030746">
    <property type="component" value="Unassembled WGS sequence"/>
</dbReference>
<dbReference type="SUPFAM" id="SSF57774">
    <property type="entry name" value="Microbial and mitochondrial ADK, insert 'zinc finger' domain"/>
    <property type="match status" value="2"/>
</dbReference>
<keyword evidence="3" id="KW-0547">Nucleotide-binding</keyword>
<evidence type="ECO:0008006" key="8">
    <source>
        <dbReference type="Google" id="ProtNLM"/>
    </source>
</evidence>
<dbReference type="PRINTS" id="PR00094">
    <property type="entry name" value="ADENYLTKNASE"/>
</dbReference>
<dbReference type="InterPro" id="IPR000850">
    <property type="entry name" value="Adenylat/UMP-CMP_kin"/>
</dbReference>
<dbReference type="HOGENOM" id="CLU_044905_0_0_1"/>